<protein>
    <submittedName>
        <fullName evidence="1">Uncharacterized protein</fullName>
    </submittedName>
</protein>
<proteinExistence type="predicted"/>
<evidence type="ECO:0000313" key="2">
    <source>
        <dbReference type="Proteomes" id="UP000309997"/>
    </source>
</evidence>
<reference evidence="1 2" key="1">
    <citation type="journal article" date="2024" name="Plant Biotechnol. J.">
        <title>Genome and CRISPR/Cas9 system of a widespread forest tree (Populus alba) in the world.</title>
        <authorList>
            <person name="Liu Y.J."/>
            <person name="Jiang P.F."/>
            <person name="Han X.M."/>
            <person name="Li X.Y."/>
            <person name="Wang H.M."/>
            <person name="Wang Y.J."/>
            <person name="Wang X.X."/>
            <person name="Zeng Q.Y."/>
        </authorList>
    </citation>
    <scope>NUCLEOTIDE SEQUENCE [LARGE SCALE GENOMIC DNA]</scope>
    <source>
        <strain evidence="2">cv. PAL-ZL1</strain>
    </source>
</reference>
<dbReference type="Proteomes" id="UP000309997">
    <property type="component" value="Unassembled WGS sequence"/>
</dbReference>
<dbReference type="EMBL" id="RCHU02000009">
    <property type="protein sequence ID" value="KAL3580649.1"/>
    <property type="molecule type" value="Genomic_DNA"/>
</dbReference>
<gene>
    <name evidence="1" type="ORF">D5086_018484</name>
</gene>
<keyword evidence="2" id="KW-1185">Reference proteome</keyword>
<sequence length="88" mass="10082">MEVWLMEEYGGVESRIKIVVIEARLFLNCPVEIYNTCVLENGDILLHSSSDRLFLYNPRRKCHLELDAQGVQSALPSKLCLTQRCGVR</sequence>
<evidence type="ECO:0000313" key="1">
    <source>
        <dbReference type="EMBL" id="KAL3580649.1"/>
    </source>
</evidence>
<comment type="caution">
    <text evidence="1">The sequence shown here is derived from an EMBL/GenBank/DDBJ whole genome shotgun (WGS) entry which is preliminary data.</text>
</comment>
<organism evidence="1 2">
    <name type="scientific">Populus alba</name>
    <name type="common">White poplar</name>
    <dbReference type="NCBI Taxonomy" id="43335"/>
    <lineage>
        <taxon>Eukaryota</taxon>
        <taxon>Viridiplantae</taxon>
        <taxon>Streptophyta</taxon>
        <taxon>Embryophyta</taxon>
        <taxon>Tracheophyta</taxon>
        <taxon>Spermatophyta</taxon>
        <taxon>Magnoliopsida</taxon>
        <taxon>eudicotyledons</taxon>
        <taxon>Gunneridae</taxon>
        <taxon>Pentapetalae</taxon>
        <taxon>rosids</taxon>
        <taxon>fabids</taxon>
        <taxon>Malpighiales</taxon>
        <taxon>Salicaceae</taxon>
        <taxon>Saliceae</taxon>
        <taxon>Populus</taxon>
    </lineage>
</organism>
<accession>A0ACC4BPX1</accession>
<name>A0ACC4BPX1_POPAL</name>